<evidence type="ECO:0000256" key="3">
    <source>
        <dbReference type="ARBA" id="ARBA00022692"/>
    </source>
</evidence>
<dbReference type="PANTHER" id="PTHR35007">
    <property type="entry name" value="INTEGRAL MEMBRANE PROTEIN-RELATED"/>
    <property type="match status" value="1"/>
</dbReference>
<name>A0AA96GEP2_9BACT</name>
<feature type="transmembrane region" description="Helical" evidence="6">
    <location>
        <begin position="283"/>
        <end position="305"/>
    </location>
</feature>
<feature type="domain" description="Type II secretion system protein GspF" evidence="7">
    <location>
        <begin position="172"/>
        <end position="300"/>
    </location>
</feature>
<dbReference type="EMBL" id="CP116967">
    <property type="protein sequence ID" value="WNM59782.1"/>
    <property type="molecule type" value="Genomic_DNA"/>
</dbReference>
<dbReference type="GO" id="GO:0005886">
    <property type="term" value="C:plasma membrane"/>
    <property type="evidence" value="ECO:0007669"/>
    <property type="project" value="UniProtKB-SubCell"/>
</dbReference>
<keyword evidence="3 6" id="KW-0812">Transmembrane</keyword>
<dbReference type="AlphaFoldDB" id="A0AA96GEP2"/>
<dbReference type="RefSeq" id="WP_312646629.1">
    <property type="nucleotide sequence ID" value="NZ_CP116967.1"/>
</dbReference>
<evidence type="ECO:0000256" key="6">
    <source>
        <dbReference type="SAM" id="Phobius"/>
    </source>
</evidence>
<keyword evidence="2" id="KW-1003">Cell membrane</keyword>
<dbReference type="KEGG" id="nall:PP769_08510"/>
<protein>
    <submittedName>
        <fullName evidence="8">Type II secretion system F family protein</fullName>
    </submittedName>
</protein>
<evidence type="ECO:0000259" key="7">
    <source>
        <dbReference type="Pfam" id="PF00482"/>
    </source>
</evidence>
<evidence type="ECO:0000313" key="8">
    <source>
        <dbReference type="EMBL" id="WNM59782.1"/>
    </source>
</evidence>
<dbReference type="InterPro" id="IPR018076">
    <property type="entry name" value="T2SS_GspF_dom"/>
</dbReference>
<organism evidence="8 9">
    <name type="scientific">Candidatus Nitrospira allomarina</name>
    <dbReference type="NCBI Taxonomy" id="3020900"/>
    <lineage>
        <taxon>Bacteria</taxon>
        <taxon>Pseudomonadati</taxon>
        <taxon>Nitrospirota</taxon>
        <taxon>Nitrospiria</taxon>
        <taxon>Nitrospirales</taxon>
        <taxon>Nitrospiraceae</taxon>
        <taxon>Nitrospira</taxon>
    </lineage>
</organism>
<comment type="subcellular location">
    <subcellularLocation>
        <location evidence="1">Cell membrane</location>
        <topology evidence="1">Multi-pass membrane protein</topology>
    </subcellularLocation>
</comment>
<feature type="transmembrane region" description="Helical" evidence="6">
    <location>
        <begin position="133"/>
        <end position="153"/>
    </location>
</feature>
<keyword evidence="4 6" id="KW-1133">Transmembrane helix</keyword>
<dbReference type="Proteomes" id="UP001302719">
    <property type="component" value="Chromosome"/>
</dbReference>
<feature type="transmembrane region" description="Helical" evidence="6">
    <location>
        <begin position="99"/>
        <end position="121"/>
    </location>
</feature>
<accession>A0AA96GEP2</accession>
<evidence type="ECO:0000256" key="4">
    <source>
        <dbReference type="ARBA" id="ARBA00022989"/>
    </source>
</evidence>
<evidence type="ECO:0000256" key="1">
    <source>
        <dbReference type="ARBA" id="ARBA00004651"/>
    </source>
</evidence>
<feature type="transmembrane region" description="Helical" evidence="6">
    <location>
        <begin position="6"/>
        <end position="24"/>
    </location>
</feature>
<proteinExistence type="predicted"/>
<dbReference type="PANTHER" id="PTHR35007:SF2">
    <property type="entry name" value="PILUS ASSEMBLE PROTEIN"/>
    <property type="match status" value="1"/>
</dbReference>
<sequence length="317" mass="35073">MMDPLFLISLLVFLGVLLIGWGAWSYMQSQEKVKDWSIRAKGQSLSQSSSQKNDKKVSLKDQGMKLLERLGQVNKPKDQAVTTRLRASLATAGYRNPRAIVVFLGTRIFLAILLGLAFLVFGSEVMQGKNPMFFPMVLIGVMMVGFYGPQLWLSSAITKRKERLVNGFPDALDLMVVCVEAGLGLDQAIARVGQEVKQGHPDLGDEFILLNLELRAGLSREQGLRNLVNRTNLDDIRSLVALLIQTDRFGTSIGQALRVHSDSMRLKRRLKAEERGAQLPVKLMIPLILFIFPALMVVIIGPGAISLMRNLMPAMGG</sequence>
<gene>
    <name evidence="8" type="ORF">PP769_08510</name>
</gene>
<keyword evidence="5 6" id="KW-0472">Membrane</keyword>
<dbReference type="Pfam" id="PF00482">
    <property type="entry name" value="T2SSF"/>
    <property type="match status" value="1"/>
</dbReference>
<keyword evidence="9" id="KW-1185">Reference proteome</keyword>
<reference evidence="8 9" key="1">
    <citation type="submission" date="2023-01" db="EMBL/GenBank/DDBJ databases">
        <title>Cultivation and genomic characterization of new, ubiquitous marine nitrite-oxidizing bacteria from the Nitrospirales.</title>
        <authorList>
            <person name="Mueller A.J."/>
            <person name="Daebeler A."/>
            <person name="Herbold C.W."/>
            <person name="Kirkegaard R.H."/>
            <person name="Daims H."/>
        </authorList>
    </citation>
    <scope>NUCLEOTIDE SEQUENCE [LARGE SCALE GENOMIC DNA]</scope>
    <source>
        <strain evidence="8 9">VA</strain>
    </source>
</reference>
<evidence type="ECO:0000256" key="2">
    <source>
        <dbReference type="ARBA" id="ARBA00022475"/>
    </source>
</evidence>
<evidence type="ECO:0000313" key="9">
    <source>
        <dbReference type="Proteomes" id="UP001302719"/>
    </source>
</evidence>
<evidence type="ECO:0000256" key="5">
    <source>
        <dbReference type="ARBA" id="ARBA00023136"/>
    </source>
</evidence>